<evidence type="ECO:0000313" key="2">
    <source>
        <dbReference type="Proteomes" id="UP000299102"/>
    </source>
</evidence>
<keyword evidence="2" id="KW-1185">Reference proteome</keyword>
<protein>
    <submittedName>
        <fullName evidence="1">Uncharacterized protein</fullName>
    </submittedName>
</protein>
<dbReference type="EMBL" id="BGZK01001736">
    <property type="protein sequence ID" value="GBP85435.1"/>
    <property type="molecule type" value="Genomic_DNA"/>
</dbReference>
<organism evidence="1 2">
    <name type="scientific">Eumeta variegata</name>
    <name type="common">Bagworm moth</name>
    <name type="synonym">Eumeta japonica</name>
    <dbReference type="NCBI Taxonomy" id="151549"/>
    <lineage>
        <taxon>Eukaryota</taxon>
        <taxon>Metazoa</taxon>
        <taxon>Ecdysozoa</taxon>
        <taxon>Arthropoda</taxon>
        <taxon>Hexapoda</taxon>
        <taxon>Insecta</taxon>
        <taxon>Pterygota</taxon>
        <taxon>Neoptera</taxon>
        <taxon>Endopterygota</taxon>
        <taxon>Lepidoptera</taxon>
        <taxon>Glossata</taxon>
        <taxon>Ditrysia</taxon>
        <taxon>Tineoidea</taxon>
        <taxon>Psychidae</taxon>
        <taxon>Oiketicinae</taxon>
        <taxon>Eumeta</taxon>
    </lineage>
</organism>
<gene>
    <name evidence="1" type="ORF">EVAR_55196_1</name>
</gene>
<sequence length="173" mass="19497">MSRPLPSYHKVAHSRPPFNLLTFDITYGWPLSGVSMRRIVKKNKINSQICSPNLVHVHETSAQPNTNAVVPAAHGVGSTACFELKNGVVGGGTKRASMKLSTSELLKYEFHFNPWNKFTGDPSVTRNFPDGIATRFSSIRIRYHTMNLRAIDAARARRRQRRGQLLRCRHIDS</sequence>
<accession>A0A4C1ZFW6</accession>
<dbReference type="Proteomes" id="UP000299102">
    <property type="component" value="Unassembled WGS sequence"/>
</dbReference>
<name>A0A4C1ZFW6_EUMVA</name>
<comment type="caution">
    <text evidence="1">The sequence shown here is derived from an EMBL/GenBank/DDBJ whole genome shotgun (WGS) entry which is preliminary data.</text>
</comment>
<reference evidence="1 2" key="1">
    <citation type="journal article" date="2019" name="Commun. Biol.">
        <title>The bagworm genome reveals a unique fibroin gene that provides high tensile strength.</title>
        <authorList>
            <person name="Kono N."/>
            <person name="Nakamura H."/>
            <person name="Ohtoshi R."/>
            <person name="Tomita M."/>
            <person name="Numata K."/>
            <person name="Arakawa K."/>
        </authorList>
    </citation>
    <scope>NUCLEOTIDE SEQUENCE [LARGE SCALE GENOMIC DNA]</scope>
</reference>
<evidence type="ECO:0000313" key="1">
    <source>
        <dbReference type="EMBL" id="GBP85435.1"/>
    </source>
</evidence>
<dbReference type="AlphaFoldDB" id="A0A4C1ZFW6"/>
<proteinExistence type="predicted"/>